<dbReference type="PRINTS" id="PR00081">
    <property type="entry name" value="GDHRDH"/>
</dbReference>
<evidence type="ECO:0000313" key="5">
    <source>
        <dbReference type="Proteomes" id="UP001055784"/>
    </source>
</evidence>
<dbReference type="Pfam" id="PF00106">
    <property type="entry name" value="adh_short"/>
    <property type="match status" value="1"/>
</dbReference>
<keyword evidence="2" id="KW-0560">Oxidoreductase</keyword>
<dbReference type="GO" id="GO:0016491">
    <property type="term" value="F:oxidoreductase activity"/>
    <property type="evidence" value="ECO:0007669"/>
    <property type="project" value="UniProtKB-KW"/>
</dbReference>
<evidence type="ECO:0000256" key="2">
    <source>
        <dbReference type="ARBA" id="ARBA00023002"/>
    </source>
</evidence>
<dbReference type="SUPFAM" id="SSF51735">
    <property type="entry name" value="NAD(P)-binding Rossmann-fold domains"/>
    <property type="match status" value="1"/>
</dbReference>
<gene>
    <name evidence="4" type="ORF">MF626_003550</name>
</gene>
<sequence>MRKNKVWFVTGASKGLGLATVKKLLEQGYKVTATSRSIEDLQQAVGKHDNFLPLEMDLLSETAIQEAVEVTVNKFGSLDIIFNNAGYGQVGIFEEISDELARKNFDVNVFGTFNVIRNVLPQLRKQKYGHIFNTSSIGGYVGFPVSTIYNAAKFAVDGLTEALTHELTPLGIHVTSLKPGGFRTNFLSSGSLVWEDLSPSEDYDELRQKSKTNLGKNDHNQGGDPDKFADLLIEMSQVEHPPLHLFVGEDAYKLAENKIDHIQKEMKVWKNPATSTGFDE</sequence>
<dbReference type="Proteomes" id="UP001055784">
    <property type="component" value="Chromosome"/>
</dbReference>
<organism evidence="4 5">
    <name type="scientific">Paenibacillus polymyxa</name>
    <name type="common">Bacillus polymyxa</name>
    <dbReference type="NCBI Taxonomy" id="1406"/>
    <lineage>
        <taxon>Bacteria</taxon>
        <taxon>Bacillati</taxon>
        <taxon>Bacillota</taxon>
        <taxon>Bacilli</taxon>
        <taxon>Bacillales</taxon>
        <taxon>Paenibacillaceae</taxon>
        <taxon>Paenibacillus</taxon>
    </lineage>
</organism>
<dbReference type="EMBL" id="CP097770">
    <property type="protein sequence ID" value="URJ49207.1"/>
    <property type="molecule type" value="Genomic_DNA"/>
</dbReference>
<dbReference type="RefSeq" id="WP_250259789.1">
    <property type="nucleotide sequence ID" value="NZ_CP097769.1"/>
</dbReference>
<evidence type="ECO:0000313" key="4">
    <source>
        <dbReference type="EMBL" id="URJ49207.1"/>
    </source>
</evidence>
<proteinExistence type="inferred from homology"/>
<dbReference type="CDD" id="cd05374">
    <property type="entry name" value="17beta-HSD-like_SDR_c"/>
    <property type="match status" value="1"/>
</dbReference>
<evidence type="ECO:0000256" key="3">
    <source>
        <dbReference type="RuleBase" id="RU000363"/>
    </source>
</evidence>
<name>A0AAE9L7P5_PAEPO</name>
<comment type="similarity">
    <text evidence="1 3">Belongs to the short-chain dehydrogenases/reductases (SDR) family.</text>
</comment>
<dbReference type="InterPro" id="IPR002347">
    <property type="entry name" value="SDR_fam"/>
</dbReference>
<protein>
    <submittedName>
        <fullName evidence="4">SDR family oxidoreductase</fullName>
    </submittedName>
</protein>
<dbReference type="PANTHER" id="PTHR43976">
    <property type="entry name" value="SHORT CHAIN DEHYDROGENASE"/>
    <property type="match status" value="1"/>
</dbReference>
<reference evidence="4" key="1">
    <citation type="submission" date="2022-11" db="EMBL/GenBank/DDBJ databases">
        <authorList>
            <person name="Vasilchenko N.G."/>
            <person name="Prazdnova E.V."/>
            <person name="Gorovtsov A.V."/>
            <person name="Chistyakov V.A."/>
            <person name="Pak M.L."/>
        </authorList>
    </citation>
    <scope>NUCLEOTIDE SEQUENCE</scope>
    <source>
        <strain evidence="4">R 4.5</strain>
    </source>
</reference>
<dbReference type="InterPro" id="IPR051911">
    <property type="entry name" value="SDR_oxidoreductase"/>
</dbReference>
<evidence type="ECO:0000256" key="1">
    <source>
        <dbReference type="ARBA" id="ARBA00006484"/>
    </source>
</evidence>
<dbReference type="AlphaFoldDB" id="A0AAE9L7P5"/>
<dbReference type="PRINTS" id="PR00080">
    <property type="entry name" value="SDRFAMILY"/>
</dbReference>
<dbReference type="InterPro" id="IPR036291">
    <property type="entry name" value="NAD(P)-bd_dom_sf"/>
</dbReference>
<dbReference type="Gene3D" id="3.40.50.720">
    <property type="entry name" value="NAD(P)-binding Rossmann-like Domain"/>
    <property type="match status" value="1"/>
</dbReference>
<dbReference type="PANTHER" id="PTHR43976:SF16">
    <property type="entry name" value="SHORT-CHAIN DEHYDROGENASE_REDUCTASE FAMILY PROTEIN"/>
    <property type="match status" value="1"/>
</dbReference>
<accession>A0AAE9L7P5</accession>